<name>A0A835YFY0_9CHLO</name>
<accession>A0A835YFY0</accession>
<sequence>MDEVWKRLTQGRNPEQRELIPGDKEGARLYLNFLDCTDKHKYTVFYGVGAVTIPWSYYRKSVGPFVIGVILSLLPDLLYANYRCDEEFKAYQRHCDALGAVIRQRQAQQAQQQQAAQQAQQAAGRKG</sequence>
<organism evidence="1 2">
    <name type="scientific">Edaphochlamys debaryana</name>
    <dbReference type="NCBI Taxonomy" id="47281"/>
    <lineage>
        <taxon>Eukaryota</taxon>
        <taxon>Viridiplantae</taxon>
        <taxon>Chlorophyta</taxon>
        <taxon>core chlorophytes</taxon>
        <taxon>Chlorophyceae</taxon>
        <taxon>CS clade</taxon>
        <taxon>Chlamydomonadales</taxon>
        <taxon>Chlamydomonadales incertae sedis</taxon>
        <taxon>Edaphochlamys</taxon>
    </lineage>
</organism>
<evidence type="ECO:0000313" key="2">
    <source>
        <dbReference type="Proteomes" id="UP000612055"/>
    </source>
</evidence>
<dbReference type="AlphaFoldDB" id="A0A835YFY0"/>
<dbReference type="Proteomes" id="UP000612055">
    <property type="component" value="Unassembled WGS sequence"/>
</dbReference>
<keyword evidence="2" id="KW-1185">Reference proteome</keyword>
<proteinExistence type="predicted"/>
<reference evidence="1" key="1">
    <citation type="journal article" date="2020" name="bioRxiv">
        <title>Comparative genomics of Chlamydomonas.</title>
        <authorList>
            <person name="Craig R.J."/>
            <person name="Hasan A.R."/>
            <person name="Ness R.W."/>
            <person name="Keightley P.D."/>
        </authorList>
    </citation>
    <scope>NUCLEOTIDE SEQUENCE</scope>
    <source>
        <strain evidence="1">CCAP 11/70</strain>
    </source>
</reference>
<evidence type="ECO:0000313" key="1">
    <source>
        <dbReference type="EMBL" id="KAG2501993.1"/>
    </source>
</evidence>
<protein>
    <submittedName>
        <fullName evidence="1">Uncharacterized protein</fullName>
    </submittedName>
</protein>
<comment type="caution">
    <text evidence="1">The sequence shown here is derived from an EMBL/GenBank/DDBJ whole genome shotgun (WGS) entry which is preliminary data.</text>
</comment>
<dbReference type="EMBL" id="JAEHOE010000001">
    <property type="protein sequence ID" value="KAG2501993.1"/>
    <property type="molecule type" value="Genomic_DNA"/>
</dbReference>
<gene>
    <name evidence="1" type="ORF">HYH03_000489</name>
</gene>
<dbReference type="OrthoDB" id="523286at2759"/>